<evidence type="ECO:0000256" key="1">
    <source>
        <dbReference type="ARBA" id="ARBA00022741"/>
    </source>
</evidence>
<dbReference type="GO" id="GO:0005524">
    <property type="term" value="F:ATP binding"/>
    <property type="evidence" value="ECO:0007669"/>
    <property type="project" value="UniProtKB-KW"/>
</dbReference>
<sequence length="533" mass="58324">MSANESRPTANRAANEEISDAPSLDTSEFTSPEAPSEADVEHVFDREDLAAELRATGAKHDEHAWVAMEFAADNLGKLIHVGEAGWYAWDGRRWAPDVKDKKATRAVLKTVRRLAPDALGDKAMLRTLQGVQKASGLKSVLTIAAAMPGIAVGIDELDADPYSLNCANGILDLRTFELRPHDPAEYHTKVTRAAYDPMATSSVWQKYLDTSLPDVDVREFLMRYLGHALVGEVLEHKLVFATGAGRNGKGVLYECVMDAMGDYATTGAEGLLERAKSNANGPSPSLADLRGVRLAVLSETEEGARFAPALMKRLTGGDPIKARFLNQNFFEFTPSHTLLYVSNYLPKLPPDDPAVWERALVAQFDVVIPKEDRDPQLKQKIQANPEAVLALLVAGLQQYWERGLDEPQAVLVATTQYAQSQDDVRRFVDEECEEVGSGGDTTAELHSRYEAWAQAEGVHPDQMLGRKKFGEGLDRLGYGSVKAARGMIRKGLVWCDPRNRLTPQKAQQLANSVTPLPTAAASKAPIAPIEYHG</sequence>
<dbReference type="PROSITE" id="PS51206">
    <property type="entry name" value="SF3_HELICASE_1"/>
    <property type="match status" value="1"/>
</dbReference>
<comment type="caution">
    <text evidence="6">The sequence shown here is derived from an EMBL/GenBank/DDBJ whole genome shotgun (WGS) entry which is preliminary data.</text>
</comment>
<dbReference type="Gene3D" id="3.40.50.300">
    <property type="entry name" value="P-loop containing nucleotide triphosphate hydrolases"/>
    <property type="match status" value="1"/>
</dbReference>
<gene>
    <name evidence="6" type="ORF">V7F78_11895</name>
</gene>
<dbReference type="AlphaFoldDB" id="A0AB35XME2"/>
<protein>
    <submittedName>
        <fullName evidence="6">Phage/plasmid primase, P4 family</fullName>
    </submittedName>
</protein>
<feature type="region of interest" description="Disordered" evidence="4">
    <location>
        <begin position="1"/>
        <end position="40"/>
    </location>
</feature>
<dbReference type="PANTHER" id="PTHR35372">
    <property type="entry name" value="ATP BINDING PROTEIN-RELATED"/>
    <property type="match status" value="1"/>
</dbReference>
<accession>A0AB35XME2</accession>
<dbReference type="Pfam" id="PF08706">
    <property type="entry name" value="D5_N"/>
    <property type="match status" value="1"/>
</dbReference>
<name>A0AB35XME2_9ACTN</name>
<feature type="domain" description="SF3 helicase" evidence="5">
    <location>
        <begin position="216"/>
        <end position="377"/>
    </location>
</feature>
<dbReference type="Proteomes" id="UP001309299">
    <property type="component" value="Unassembled WGS sequence"/>
</dbReference>
<reference evidence="6" key="1">
    <citation type="submission" date="2024-02" db="EMBL/GenBank/DDBJ databases">
        <title>Bacterial skin colonization with Propionibacterium avidum as a risk factor for Periprosthetic Joint Infections - a single-center prospective study.</title>
        <authorList>
            <person name="Achermann Y."/>
        </authorList>
    </citation>
    <scope>NUCLEOTIDE SEQUENCE</scope>
    <source>
        <strain evidence="6">PAVI-2017310195</strain>
    </source>
</reference>
<dbReference type="PANTHER" id="PTHR35372:SF2">
    <property type="entry name" value="SF3 HELICASE DOMAIN-CONTAINING PROTEIN"/>
    <property type="match status" value="1"/>
</dbReference>
<keyword evidence="3" id="KW-0067">ATP-binding</keyword>
<dbReference type="SUPFAM" id="SSF52540">
    <property type="entry name" value="P-loop containing nucleoside triphosphate hydrolases"/>
    <property type="match status" value="1"/>
</dbReference>
<dbReference type="NCBIfam" id="TIGR01613">
    <property type="entry name" value="primase_Cterm"/>
    <property type="match status" value="1"/>
</dbReference>
<dbReference type="RefSeq" id="WP_016665678.1">
    <property type="nucleotide sequence ID" value="NZ_CABKSM010000001.1"/>
</dbReference>
<dbReference type="InterPro" id="IPR006500">
    <property type="entry name" value="Helicase_put_C_phage/plasmid"/>
</dbReference>
<dbReference type="SMART" id="SM00885">
    <property type="entry name" value="D5_N"/>
    <property type="match status" value="1"/>
</dbReference>
<dbReference type="EMBL" id="JBAKUA010000026">
    <property type="protein sequence ID" value="MEH1547680.1"/>
    <property type="molecule type" value="Genomic_DNA"/>
</dbReference>
<dbReference type="InterPro" id="IPR014015">
    <property type="entry name" value="Helicase_SF3_DNA-vir"/>
</dbReference>
<evidence type="ECO:0000256" key="2">
    <source>
        <dbReference type="ARBA" id="ARBA00022801"/>
    </source>
</evidence>
<keyword evidence="1" id="KW-0547">Nucleotide-binding</keyword>
<dbReference type="InterPro" id="IPR051620">
    <property type="entry name" value="ORF904-like_C"/>
</dbReference>
<proteinExistence type="predicted"/>
<evidence type="ECO:0000256" key="3">
    <source>
        <dbReference type="ARBA" id="ARBA00022840"/>
    </source>
</evidence>
<keyword evidence="2" id="KW-0378">Hydrolase</keyword>
<dbReference type="InterPro" id="IPR014818">
    <property type="entry name" value="Phage/plasmid_primase_P4_C"/>
</dbReference>
<evidence type="ECO:0000313" key="7">
    <source>
        <dbReference type="Proteomes" id="UP001309299"/>
    </source>
</evidence>
<evidence type="ECO:0000313" key="6">
    <source>
        <dbReference type="EMBL" id="MEH1547680.1"/>
    </source>
</evidence>
<organism evidence="6 7">
    <name type="scientific">Cutibacterium avidum</name>
    <dbReference type="NCBI Taxonomy" id="33010"/>
    <lineage>
        <taxon>Bacteria</taxon>
        <taxon>Bacillati</taxon>
        <taxon>Actinomycetota</taxon>
        <taxon>Actinomycetes</taxon>
        <taxon>Propionibacteriales</taxon>
        <taxon>Propionibacteriaceae</taxon>
        <taxon>Cutibacterium</taxon>
    </lineage>
</organism>
<evidence type="ECO:0000259" key="5">
    <source>
        <dbReference type="PROSITE" id="PS51206"/>
    </source>
</evidence>
<dbReference type="GO" id="GO:0016787">
    <property type="term" value="F:hydrolase activity"/>
    <property type="evidence" value="ECO:0007669"/>
    <property type="project" value="UniProtKB-KW"/>
</dbReference>
<dbReference type="InterPro" id="IPR027417">
    <property type="entry name" value="P-loop_NTPase"/>
</dbReference>
<evidence type="ECO:0000256" key="4">
    <source>
        <dbReference type="SAM" id="MobiDB-lite"/>
    </source>
</evidence>